<dbReference type="GO" id="GO:0048029">
    <property type="term" value="F:monosaccharide binding"/>
    <property type="evidence" value="ECO:0007669"/>
    <property type="project" value="TreeGrafter"/>
</dbReference>
<dbReference type="UniPathway" id="UPA00109">
    <property type="reaction ID" value="UER00181"/>
</dbReference>
<comment type="pathway">
    <text evidence="4">Carbohydrate degradation; glycolysis; D-glyceraldehyde 3-phosphate and glycerone phosphate from D-glucose: step 2/4.</text>
</comment>
<dbReference type="GO" id="GO:0004347">
    <property type="term" value="F:glucose-6-phosphate isomerase activity"/>
    <property type="evidence" value="ECO:0007669"/>
    <property type="project" value="UniProtKB-EC"/>
</dbReference>
<dbReference type="InterPro" id="IPR001672">
    <property type="entry name" value="G6P_Isomerase"/>
</dbReference>
<dbReference type="SUPFAM" id="SSF53697">
    <property type="entry name" value="SIS domain"/>
    <property type="match status" value="1"/>
</dbReference>
<dbReference type="AlphaFoldDB" id="A0A1H1U1N7"/>
<comment type="catalytic activity">
    <reaction evidence="4">
        <text>alpha-D-glucose 6-phosphate = beta-D-fructose 6-phosphate</text>
        <dbReference type="Rhea" id="RHEA:11816"/>
        <dbReference type="ChEBI" id="CHEBI:57634"/>
        <dbReference type="ChEBI" id="CHEBI:58225"/>
        <dbReference type="EC" id="5.3.1.9"/>
    </reaction>
</comment>
<accession>A0A1H1U1N7</accession>
<dbReference type="PROSITE" id="PS51463">
    <property type="entry name" value="P_GLUCOSE_ISOMERASE_3"/>
    <property type="match status" value="1"/>
</dbReference>
<comment type="similarity">
    <text evidence="4">Belongs to the GPI family.</text>
</comment>
<dbReference type="GO" id="GO:0005829">
    <property type="term" value="C:cytosol"/>
    <property type="evidence" value="ECO:0007669"/>
    <property type="project" value="TreeGrafter"/>
</dbReference>
<evidence type="ECO:0000256" key="2">
    <source>
        <dbReference type="ARBA" id="ARBA00023152"/>
    </source>
</evidence>
<dbReference type="RefSeq" id="WP_092013652.1">
    <property type="nucleotide sequence ID" value="NZ_LT629766.1"/>
</dbReference>
<sequence length="543" mass="57225">MKLSLSVPVNEEFDAEAARLIDARLASRLSHQDAELFDGAADAADRMGWVDLPQQGAGLIDDIESLRAQLQEKGLRTVSLAGMGGSSLAPEVMAQTAGVRLEIIDSTDPNQVAEAIGTDLEHTVLIIASKSGTTVETDSIRRSFAAAFEEIDVDPASRMIAITDPGTELESLAADQGFLATFLADPTVGGRFSALSAFGLVPAGLAGADVRGIVAEAAEAAADLSADSLDNPALRFGAWLSIAHARSTEKLVLAETSPQLHGLGAWVEQLVAESLGKDGQGILPVVVDSPADIGFSDARADALLCLLDPSAEGTELGAPSGFEAAITGGLGELFLFWEFATAIAGYGIGVNPFDQPDVEAAKVQARHLLDGPYSGTSEQTQFCEGVIDVLEVVNEATDLVSALQELFSQVDEYGYVGIQAYLDRIADAEAAQLRPLVSTHAGVQTTFGFGPRYLHSTGQYHKGGHPNGVFLQITGEARTDLLVPGRGFGFAQLQRAQAAGDAAVLVEKGRPVLRVHLLDRDRGLEQLREAIESISPHHHYGQD</sequence>
<dbReference type="InterPro" id="IPR046348">
    <property type="entry name" value="SIS_dom_sf"/>
</dbReference>
<dbReference type="GO" id="GO:0097367">
    <property type="term" value="F:carbohydrate derivative binding"/>
    <property type="evidence" value="ECO:0007669"/>
    <property type="project" value="InterPro"/>
</dbReference>
<dbReference type="EMBL" id="LT629766">
    <property type="protein sequence ID" value="SDS66293.1"/>
    <property type="molecule type" value="Genomic_DNA"/>
</dbReference>
<evidence type="ECO:0000313" key="5">
    <source>
        <dbReference type="EMBL" id="SDS66293.1"/>
    </source>
</evidence>
<dbReference type="EC" id="5.3.1.9" evidence="4"/>
<keyword evidence="1 4" id="KW-0312">Gluconeogenesis</keyword>
<dbReference type="Gene3D" id="3.40.50.10490">
    <property type="entry name" value="Glucose-6-phosphate isomerase like protein, domain 1"/>
    <property type="match status" value="3"/>
</dbReference>
<dbReference type="Pfam" id="PF00342">
    <property type="entry name" value="PGI"/>
    <property type="match status" value="1"/>
</dbReference>
<dbReference type="GO" id="GO:0006096">
    <property type="term" value="P:glycolytic process"/>
    <property type="evidence" value="ECO:0007669"/>
    <property type="project" value="UniProtKB-UniPathway"/>
</dbReference>
<keyword evidence="6" id="KW-1185">Reference proteome</keyword>
<dbReference type="STRING" id="1136497.SAMN04489752_2210"/>
<keyword evidence="2 4" id="KW-0324">Glycolysis</keyword>
<evidence type="ECO:0000313" key="6">
    <source>
        <dbReference type="Proteomes" id="UP000199597"/>
    </source>
</evidence>
<dbReference type="Proteomes" id="UP000199597">
    <property type="component" value="Chromosome I"/>
</dbReference>
<dbReference type="GO" id="GO:0051156">
    <property type="term" value="P:glucose 6-phosphate metabolic process"/>
    <property type="evidence" value="ECO:0007669"/>
    <property type="project" value="TreeGrafter"/>
</dbReference>
<evidence type="ECO:0000256" key="3">
    <source>
        <dbReference type="ARBA" id="ARBA00023235"/>
    </source>
</evidence>
<reference evidence="6" key="1">
    <citation type="submission" date="2016-10" db="EMBL/GenBank/DDBJ databases">
        <authorList>
            <person name="Varghese N."/>
            <person name="Submissions S."/>
        </authorList>
    </citation>
    <scope>NUCLEOTIDE SEQUENCE [LARGE SCALE GENOMIC DNA]</scope>
    <source>
        <strain evidence="6">DSM 23676</strain>
    </source>
</reference>
<evidence type="ECO:0000256" key="1">
    <source>
        <dbReference type="ARBA" id="ARBA00022432"/>
    </source>
</evidence>
<keyword evidence="3 4" id="KW-0413">Isomerase</keyword>
<proteinExistence type="inferred from homology"/>
<gene>
    <name evidence="5" type="ORF">SAMN04489752_2210</name>
</gene>
<evidence type="ECO:0000256" key="4">
    <source>
        <dbReference type="RuleBase" id="RU000612"/>
    </source>
</evidence>
<name>A0A1H1U1N7_9MICO</name>
<dbReference type="PANTHER" id="PTHR11469:SF1">
    <property type="entry name" value="GLUCOSE-6-PHOSPHATE ISOMERASE"/>
    <property type="match status" value="1"/>
</dbReference>
<dbReference type="PANTHER" id="PTHR11469">
    <property type="entry name" value="GLUCOSE-6-PHOSPHATE ISOMERASE"/>
    <property type="match status" value="1"/>
</dbReference>
<dbReference type="PRINTS" id="PR00662">
    <property type="entry name" value="G6PISOMERASE"/>
</dbReference>
<dbReference type="OrthoDB" id="140919at2"/>
<organism evidence="5 6">
    <name type="scientific">Brevibacterium siliguriense</name>
    <dbReference type="NCBI Taxonomy" id="1136497"/>
    <lineage>
        <taxon>Bacteria</taxon>
        <taxon>Bacillati</taxon>
        <taxon>Actinomycetota</taxon>
        <taxon>Actinomycetes</taxon>
        <taxon>Micrococcales</taxon>
        <taxon>Brevibacteriaceae</taxon>
        <taxon>Brevibacterium</taxon>
    </lineage>
</organism>
<dbReference type="GO" id="GO:0006094">
    <property type="term" value="P:gluconeogenesis"/>
    <property type="evidence" value="ECO:0007669"/>
    <property type="project" value="UniProtKB-KW"/>
</dbReference>
<protein>
    <recommendedName>
        <fullName evidence="4">Glucose-6-phosphate isomerase</fullName>
        <ecNumber evidence="4">5.3.1.9</ecNumber>
    </recommendedName>
</protein>